<keyword evidence="3" id="KW-1185">Reference proteome</keyword>
<comment type="caution">
    <text evidence="2">The sequence shown here is derived from an EMBL/GenBank/DDBJ whole genome shotgun (WGS) entry which is preliminary data.</text>
</comment>
<evidence type="ECO:0000313" key="2">
    <source>
        <dbReference type="EMBL" id="KAJ8394599.1"/>
    </source>
</evidence>
<dbReference type="EMBL" id="JAINUG010000124">
    <property type="protein sequence ID" value="KAJ8394599.1"/>
    <property type="molecule type" value="Genomic_DNA"/>
</dbReference>
<accession>A0AAD7S265</accession>
<dbReference type="Proteomes" id="UP001221898">
    <property type="component" value="Unassembled WGS sequence"/>
</dbReference>
<organism evidence="2 3">
    <name type="scientific">Aldrovandia affinis</name>
    <dbReference type="NCBI Taxonomy" id="143900"/>
    <lineage>
        <taxon>Eukaryota</taxon>
        <taxon>Metazoa</taxon>
        <taxon>Chordata</taxon>
        <taxon>Craniata</taxon>
        <taxon>Vertebrata</taxon>
        <taxon>Euteleostomi</taxon>
        <taxon>Actinopterygii</taxon>
        <taxon>Neopterygii</taxon>
        <taxon>Teleostei</taxon>
        <taxon>Notacanthiformes</taxon>
        <taxon>Halosauridae</taxon>
        <taxon>Aldrovandia</taxon>
    </lineage>
</organism>
<dbReference type="AlphaFoldDB" id="A0AAD7S265"/>
<feature type="region of interest" description="Disordered" evidence="1">
    <location>
        <begin position="1"/>
        <end position="71"/>
    </location>
</feature>
<gene>
    <name evidence="2" type="ORF">AAFF_G00044020</name>
</gene>
<reference evidence="2" key="1">
    <citation type="journal article" date="2023" name="Science">
        <title>Genome structures resolve the early diversification of teleost fishes.</title>
        <authorList>
            <person name="Parey E."/>
            <person name="Louis A."/>
            <person name="Montfort J."/>
            <person name="Bouchez O."/>
            <person name="Roques C."/>
            <person name="Iampietro C."/>
            <person name="Lluch J."/>
            <person name="Castinel A."/>
            <person name="Donnadieu C."/>
            <person name="Desvignes T."/>
            <person name="Floi Bucao C."/>
            <person name="Jouanno E."/>
            <person name="Wen M."/>
            <person name="Mejri S."/>
            <person name="Dirks R."/>
            <person name="Jansen H."/>
            <person name="Henkel C."/>
            <person name="Chen W.J."/>
            <person name="Zahm M."/>
            <person name="Cabau C."/>
            <person name="Klopp C."/>
            <person name="Thompson A.W."/>
            <person name="Robinson-Rechavi M."/>
            <person name="Braasch I."/>
            <person name="Lecointre G."/>
            <person name="Bobe J."/>
            <person name="Postlethwait J.H."/>
            <person name="Berthelot C."/>
            <person name="Roest Crollius H."/>
            <person name="Guiguen Y."/>
        </authorList>
    </citation>
    <scope>NUCLEOTIDE SEQUENCE</scope>
    <source>
        <strain evidence="2">NC1722</strain>
    </source>
</reference>
<protein>
    <submittedName>
        <fullName evidence="2">Uncharacterized protein</fullName>
    </submittedName>
</protein>
<feature type="compositionally biased region" description="Basic residues" evidence="1">
    <location>
        <begin position="1"/>
        <end position="14"/>
    </location>
</feature>
<proteinExistence type="predicted"/>
<feature type="compositionally biased region" description="Gly residues" evidence="1">
    <location>
        <begin position="62"/>
        <end position="71"/>
    </location>
</feature>
<evidence type="ECO:0000256" key="1">
    <source>
        <dbReference type="SAM" id="MobiDB-lite"/>
    </source>
</evidence>
<evidence type="ECO:0000313" key="3">
    <source>
        <dbReference type="Proteomes" id="UP001221898"/>
    </source>
</evidence>
<name>A0AAD7S265_9TELE</name>
<sequence length="71" mass="7526">MSGAKHRMRSKKMRNQPGNVTYPSPGWHNGGETSHSGRRYDQTPQTRGVLHLQAPSTSPAAGSGGTLPGVT</sequence>